<sequence>ESLGIGTHVNIKGATKTYEHYIPGFDYFIEYGRI</sequence>
<dbReference type="AlphaFoldDB" id="X1JL25"/>
<reference evidence="1" key="1">
    <citation type="journal article" date="2014" name="Front. Microbiol.">
        <title>High frequency of phylogenetically diverse reductive dehalogenase-homologous genes in deep subseafloor sedimentary metagenomes.</title>
        <authorList>
            <person name="Kawai M."/>
            <person name="Futagami T."/>
            <person name="Toyoda A."/>
            <person name="Takaki Y."/>
            <person name="Nishi S."/>
            <person name="Hori S."/>
            <person name="Arai W."/>
            <person name="Tsubouchi T."/>
            <person name="Morono Y."/>
            <person name="Uchiyama I."/>
            <person name="Ito T."/>
            <person name="Fujiyama A."/>
            <person name="Inagaki F."/>
            <person name="Takami H."/>
        </authorList>
    </citation>
    <scope>NUCLEOTIDE SEQUENCE</scope>
    <source>
        <strain evidence="1">Expedition CK06-06</strain>
    </source>
</reference>
<accession>X1JL25</accession>
<comment type="caution">
    <text evidence="1">The sequence shown here is derived from an EMBL/GenBank/DDBJ whole genome shotgun (WGS) entry which is preliminary data.</text>
</comment>
<dbReference type="EMBL" id="BARU01049686">
    <property type="protein sequence ID" value="GAH95441.1"/>
    <property type="molecule type" value="Genomic_DNA"/>
</dbReference>
<name>X1JL25_9ZZZZ</name>
<organism evidence="1">
    <name type="scientific">marine sediment metagenome</name>
    <dbReference type="NCBI Taxonomy" id="412755"/>
    <lineage>
        <taxon>unclassified sequences</taxon>
        <taxon>metagenomes</taxon>
        <taxon>ecological metagenomes</taxon>
    </lineage>
</organism>
<protein>
    <submittedName>
        <fullName evidence="1">Uncharacterized protein</fullName>
    </submittedName>
</protein>
<feature type="non-terminal residue" evidence="1">
    <location>
        <position position="1"/>
    </location>
</feature>
<proteinExistence type="predicted"/>
<evidence type="ECO:0000313" key="1">
    <source>
        <dbReference type="EMBL" id="GAH95441.1"/>
    </source>
</evidence>
<gene>
    <name evidence="1" type="ORF">S03H2_72965</name>
</gene>